<evidence type="ECO:0000313" key="6">
    <source>
        <dbReference type="Proteomes" id="UP000184694"/>
    </source>
</evidence>
<evidence type="ECO:0000313" key="5">
    <source>
        <dbReference type="EMBL" id="SIO20152.1"/>
    </source>
</evidence>
<keyword evidence="5" id="KW-0378">Hydrolase</keyword>
<dbReference type="InterPro" id="IPR011330">
    <property type="entry name" value="Glyco_hydro/deAcase_b/a-brl"/>
</dbReference>
<proteinExistence type="inferred from homology"/>
<dbReference type="Pfam" id="PF03065">
    <property type="entry name" value="Glyco_hydro_57"/>
    <property type="match status" value="1"/>
</dbReference>
<dbReference type="EMBL" id="FSRG01000005">
    <property type="protein sequence ID" value="SIO20152.1"/>
    <property type="molecule type" value="Genomic_DNA"/>
</dbReference>
<comment type="similarity">
    <text evidence="1 3">Belongs to the glycosyl hydrolase 57 family.</text>
</comment>
<dbReference type="InterPro" id="IPR021923">
    <property type="entry name" value="DUF3536"/>
</dbReference>
<dbReference type="GO" id="GO:0005975">
    <property type="term" value="P:carbohydrate metabolic process"/>
    <property type="evidence" value="ECO:0007669"/>
    <property type="project" value="InterPro"/>
</dbReference>
<reference evidence="6" key="1">
    <citation type="submission" date="2016-11" db="EMBL/GenBank/DDBJ databases">
        <authorList>
            <person name="Varghese N."/>
            <person name="Submissions S."/>
        </authorList>
    </citation>
    <scope>NUCLEOTIDE SEQUENCE [LARGE SCALE GENOMIC DNA]</scope>
    <source>
        <strain evidence="6">DSM 17456</strain>
    </source>
</reference>
<organism evidence="5 6">
    <name type="scientific">Halodesulfovibrio marinisediminis DSM 17456</name>
    <dbReference type="NCBI Taxonomy" id="1121457"/>
    <lineage>
        <taxon>Bacteria</taxon>
        <taxon>Pseudomonadati</taxon>
        <taxon>Thermodesulfobacteriota</taxon>
        <taxon>Desulfovibrionia</taxon>
        <taxon>Desulfovibrionales</taxon>
        <taxon>Desulfovibrionaceae</taxon>
        <taxon>Halodesulfovibrio</taxon>
    </lineage>
</organism>
<dbReference type="SUPFAM" id="SSF88713">
    <property type="entry name" value="Glycoside hydrolase/deacetylase"/>
    <property type="match status" value="1"/>
</dbReference>
<name>A0A1N6HK79_9BACT</name>
<dbReference type="Pfam" id="PF12055">
    <property type="entry name" value="DUF3536"/>
    <property type="match status" value="1"/>
</dbReference>
<dbReference type="InterPro" id="IPR004300">
    <property type="entry name" value="Glyco_hydro_57_N"/>
</dbReference>
<evidence type="ECO:0000256" key="2">
    <source>
        <dbReference type="ARBA" id="ARBA00023277"/>
    </source>
</evidence>
<keyword evidence="2 3" id="KW-0119">Carbohydrate metabolism</keyword>
<sequence length="752" mass="86015">MSRYLCIHGHFYQPPREDPWLGEIMPEGSAAPMLNWNERITRESYNPLAFARRLNGNGNIIELVNCYEWISFNVGPTLMRWMETAFPDLYNRIIEADKASIRRFGHGNAIAQVYHHSILPLAKNRDKELEVQWAIEDFERRFERRPEGMWLAECAVDTETLEVLAAHDIKFTILSPHQADAIENNGEWYTVNGNSFDTSIPYRIDLPSGRSIAIFFYEADISQAVAFERLLADGEKFWKKIASFANNGILTISTDGETYGHHCKFGEMALAHVINNARTERDNIELTNLAAFLASHPPQIQVRLHEPSAWSCAHGVERWQSNCGCTDGGHPGWNQKWRKPLRDALNFMKDCVDNYFDLKAHEYYNAPEKALYAYGTVLSGKTHLDDFLSAYVRDGLTAQQRHEATLLMFMQEQALSSFASCAWFFDELTRIEPKNALSFALHALDILAEFEGHTRLDDFEEILESAVSNKTEHKTGKDLLHDRVLPRRESEASLLLQALLLVENDKDFPQEGKTSIVSWNNVTVKLTPDNVENNHFSGSAVIFWKDSKVGINLTWQSAKLPHGFINSTTVSATVEGKGKQSCSYTSLPRNKRQSITYHFMQHVIDDLVATYTPLGLDATVLFETWTESQYDQPAGHLWEIICPALIEGYIFSEHCEVQLDAEQIRCLRRYLLHWISRKQFDPKITMDKVEAKLIKMLSGTAPDYLKAASVLQRAKELFPEAPMDALLHFLWLEKQHDPHIRNIARLINLVLP</sequence>
<dbReference type="InterPro" id="IPR052046">
    <property type="entry name" value="GH57_Enzymes"/>
</dbReference>
<keyword evidence="6" id="KW-1185">Reference proteome</keyword>
<accession>A0A1N6HK79</accession>
<evidence type="ECO:0000259" key="4">
    <source>
        <dbReference type="Pfam" id="PF03065"/>
    </source>
</evidence>
<dbReference type="AlphaFoldDB" id="A0A1N6HK79"/>
<dbReference type="RefSeq" id="WP_074217016.1">
    <property type="nucleotide sequence ID" value="NZ_FSRG01000005.1"/>
</dbReference>
<dbReference type="PANTHER" id="PTHR36306:SF3">
    <property type="entry name" value="GLYCOSIDE HYDROLASE FAMILY 57"/>
    <property type="match status" value="1"/>
</dbReference>
<dbReference type="GO" id="GO:0016787">
    <property type="term" value="F:hydrolase activity"/>
    <property type="evidence" value="ECO:0007669"/>
    <property type="project" value="UniProtKB-KW"/>
</dbReference>
<dbReference type="Proteomes" id="UP000184694">
    <property type="component" value="Unassembled WGS sequence"/>
</dbReference>
<dbReference type="CDD" id="cd10797">
    <property type="entry name" value="GH57N_APU_like_1"/>
    <property type="match status" value="1"/>
</dbReference>
<gene>
    <name evidence="5" type="ORF">SAMN02745161_2259</name>
</gene>
<feature type="domain" description="Glycoside hydrolase family 57 N-terminal" evidence="4">
    <location>
        <begin position="110"/>
        <end position="299"/>
    </location>
</feature>
<dbReference type="OrthoDB" id="9757977at2"/>
<evidence type="ECO:0000256" key="1">
    <source>
        <dbReference type="ARBA" id="ARBA00006821"/>
    </source>
</evidence>
<dbReference type="STRING" id="1121457.SAMN02745161_2259"/>
<dbReference type="InterPro" id="IPR027291">
    <property type="entry name" value="Glyco_hydro_38_N_sf"/>
</dbReference>
<dbReference type="PANTHER" id="PTHR36306">
    <property type="entry name" value="ALPHA-AMYLASE-RELATED-RELATED"/>
    <property type="match status" value="1"/>
</dbReference>
<protein>
    <submittedName>
        <fullName evidence="5">Glycosyl hydrolase family 57</fullName>
    </submittedName>
</protein>
<evidence type="ECO:0000256" key="3">
    <source>
        <dbReference type="RuleBase" id="RU361196"/>
    </source>
</evidence>
<dbReference type="Gene3D" id="3.20.110.10">
    <property type="entry name" value="Glycoside hydrolase 38, N terminal domain"/>
    <property type="match status" value="1"/>
</dbReference>